<dbReference type="InterPro" id="IPR011006">
    <property type="entry name" value="CheY-like_superfamily"/>
</dbReference>
<dbReference type="Pfam" id="PF00072">
    <property type="entry name" value="Response_reg"/>
    <property type="match status" value="2"/>
</dbReference>
<dbReference type="PROSITE" id="PS50110">
    <property type="entry name" value="RESPONSE_REGULATORY"/>
    <property type="match status" value="2"/>
</dbReference>
<evidence type="ECO:0000313" key="4">
    <source>
        <dbReference type="EMBL" id="SMP28425.1"/>
    </source>
</evidence>
<dbReference type="CDD" id="cd17546">
    <property type="entry name" value="REC_hyHK_CKI1_RcsC-like"/>
    <property type="match status" value="1"/>
</dbReference>
<evidence type="ECO:0000256" key="1">
    <source>
        <dbReference type="ARBA" id="ARBA00022553"/>
    </source>
</evidence>
<feature type="modified residue" description="4-aspartylphosphate" evidence="2">
    <location>
        <position position="184"/>
    </location>
</feature>
<dbReference type="SMART" id="SM00448">
    <property type="entry name" value="REC"/>
    <property type="match status" value="2"/>
</dbReference>
<evidence type="ECO:0000313" key="5">
    <source>
        <dbReference type="Proteomes" id="UP001157914"/>
    </source>
</evidence>
<dbReference type="PANTHER" id="PTHR44591:SF21">
    <property type="entry name" value="TWO-COMPONENT RESPONSE REGULATOR"/>
    <property type="match status" value="1"/>
</dbReference>
<dbReference type="SUPFAM" id="SSF52172">
    <property type="entry name" value="CheY-like"/>
    <property type="match status" value="2"/>
</dbReference>
<dbReference type="PANTHER" id="PTHR44591">
    <property type="entry name" value="STRESS RESPONSE REGULATOR PROTEIN 1"/>
    <property type="match status" value="1"/>
</dbReference>
<dbReference type="InterPro" id="IPR001789">
    <property type="entry name" value="Sig_transdc_resp-reg_receiver"/>
</dbReference>
<feature type="domain" description="Response regulatory" evidence="3">
    <location>
        <begin position="7"/>
        <end position="126"/>
    </location>
</feature>
<proteinExistence type="predicted"/>
<keyword evidence="5" id="KW-1185">Reference proteome</keyword>
<dbReference type="InterPro" id="IPR050595">
    <property type="entry name" value="Bact_response_regulator"/>
</dbReference>
<evidence type="ECO:0000259" key="3">
    <source>
        <dbReference type="PROSITE" id="PS50110"/>
    </source>
</evidence>
<protein>
    <submittedName>
        <fullName evidence="4">Response regulator receiver domain-containing protein</fullName>
    </submittedName>
</protein>
<feature type="modified residue" description="4-aspartylphosphate" evidence="2">
    <location>
        <position position="60"/>
    </location>
</feature>
<gene>
    <name evidence="4" type="ORF">SAMN06265374_2920</name>
</gene>
<dbReference type="Proteomes" id="UP001157914">
    <property type="component" value="Unassembled WGS sequence"/>
</dbReference>
<reference evidence="4 5" key="1">
    <citation type="submission" date="2017-05" db="EMBL/GenBank/DDBJ databases">
        <authorList>
            <person name="Varghese N."/>
            <person name="Submissions S."/>
        </authorList>
    </citation>
    <scope>NUCLEOTIDE SEQUENCE [LARGE SCALE GENOMIC DNA]</scope>
    <source>
        <strain evidence="4 5">DSM 15949</strain>
    </source>
</reference>
<name>A0ABY1P800_9HYPH</name>
<evidence type="ECO:0000256" key="2">
    <source>
        <dbReference type="PROSITE-ProRule" id="PRU00169"/>
    </source>
</evidence>
<sequence length="273" mass="30552">MIHKMIRVLVADDSGVAREVVNDGIKVHRNKRYIEIDNVDNGRAALDILKKKQIDIAFIDINMPGLKGPDVVAAMRETKSTDCLAVVISSNMDERAEAMLKHFGAYHFLQKPFRTEDVADIVATYMVMTTSYPILIVDDSATMRKLTRKILENSRFDFEIAEADSAQAALRALSTGKFKIVLTDFHMPGVDGIELAGSIRDLSSKIGIYMMSTNETTYLERSAAFVGISGFLKKPFTPQDIDTIMHEYLDINAPKFGKVRDMFSFLARDKKAS</sequence>
<comment type="caution">
    <text evidence="4">The sequence shown here is derived from an EMBL/GenBank/DDBJ whole genome shotgun (WGS) entry which is preliminary data.</text>
</comment>
<dbReference type="Gene3D" id="3.40.50.2300">
    <property type="match status" value="2"/>
</dbReference>
<dbReference type="EMBL" id="FXTT01000004">
    <property type="protein sequence ID" value="SMP28425.1"/>
    <property type="molecule type" value="Genomic_DNA"/>
</dbReference>
<organism evidence="4 5">
    <name type="scientific">Roseibium denhamense</name>
    <dbReference type="NCBI Taxonomy" id="76305"/>
    <lineage>
        <taxon>Bacteria</taxon>
        <taxon>Pseudomonadati</taxon>
        <taxon>Pseudomonadota</taxon>
        <taxon>Alphaproteobacteria</taxon>
        <taxon>Hyphomicrobiales</taxon>
        <taxon>Stappiaceae</taxon>
        <taxon>Roseibium</taxon>
    </lineage>
</organism>
<accession>A0ABY1P800</accession>
<feature type="domain" description="Response regulatory" evidence="3">
    <location>
        <begin position="133"/>
        <end position="249"/>
    </location>
</feature>
<keyword evidence="1 2" id="KW-0597">Phosphoprotein</keyword>